<dbReference type="UniPathway" id="UPA00038">
    <property type="reaction ID" value="UER00491"/>
</dbReference>
<dbReference type="RefSeq" id="WP_132418447.1">
    <property type="nucleotide sequence ID" value="NZ_SKFG01000011.1"/>
</dbReference>
<feature type="binding site" evidence="10">
    <location>
        <position position="124"/>
    </location>
    <ligand>
        <name>NAD(+)</name>
        <dbReference type="ChEBI" id="CHEBI:57540"/>
    </ligand>
</feature>
<feature type="binding site" evidence="9">
    <location>
        <position position="328"/>
    </location>
    <ligand>
        <name>substrate</name>
    </ligand>
</feature>
<dbReference type="AlphaFoldDB" id="A0A4R4EC05"/>
<evidence type="ECO:0000256" key="10">
    <source>
        <dbReference type="PIRSR" id="PIRSR500134-3"/>
    </source>
</evidence>
<reference evidence="12 13" key="1">
    <citation type="submission" date="2019-03" db="EMBL/GenBank/DDBJ databases">
        <authorList>
            <person name="Kim M.K.M."/>
        </authorList>
    </citation>
    <scope>NUCLEOTIDE SEQUENCE [LARGE SCALE GENOMIC DNA]</scope>
    <source>
        <strain evidence="12 13">18JY21-1</strain>
    </source>
</reference>
<dbReference type="SMART" id="SM00984">
    <property type="entry name" value="UDPG_MGDP_dh_C"/>
    <property type="match status" value="1"/>
</dbReference>
<evidence type="ECO:0000256" key="9">
    <source>
        <dbReference type="PIRSR" id="PIRSR500134-2"/>
    </source>
</evidence>
<protein>
    <recommendedName>
        <fullName evidence="3 7">UDP-glucose 6-dehydrogenase</fullName>
        <ecNumber evidence="3 7">1.1.1.22</ecNumber>
    </recommendedName>
</protein>
<keyword evidence="13" id="KW-1185">Reference proteome</keyword>
<dbReference type="EMBL" id="SKFG01000011">
    <property type="protein sequence ID" value="TCZ76857.1"/>
    <property type="molecule type" value="Genomic_DNA"/>
</dbReference>
<feature type="binding site" evidence="10">
    <location>
        <position position="335"/>
    </location>
    <ligand>
        <name>NAD(+)</name>
        <dbReference type="ChEBI" id="CHEBI:57540"/>
    </ligand>
</feature>
<dbReference type="SUPFAM" id="SSF51735">
    <property type="entry name" value="NAD(P)-binding Rossmann-fold domains"/>
    <property type="match status" value="1"/>
</dbReference>
<gene>
    <name evidence="12" type="ORF">E0485_12820</name>
</gene>
<dbReference type="InterPro" id="IPR014027">
    <property type="entry name" value="UDP-Glc/GDP-Man_DH_C"/>
</dbReference>
<evidence type="ECO:0000256" key="8">
    <source>
        <dbReference type="PIRSR" id="PIRSR500134-1"/>
    </source>
</evidence>
<comment type="similarity">
    <text evidence="2 7">Belongs to the UDP-glucose/GDP-mannose dehydrogenase family.</text>
</comment>
<feature type="domain" description="UDP-glucose/GDP-mannose dehydrogenase C-terminal" evidence="11">
    <location>
        <begin position="321"/>
        <end position="417"/>
    </location>
</feature>
<dbReference type="InterPro" id="IPR017476">
    <property type="entry name" value="UDP-Glc/GDP-Man"/>
</dbReference>
<dbReference type="InterPro" id="IPR036291">
    <property type="entry name" value="NAD(P)-bd_dom_sf"/>
</dbReference>
<evidence type="ECO:0000313" key="12">
    <source>
        <dbReference type="EMBL" id="TCZ76857.1"/>
    </source>
</evidence>
<dbReference type="PANTHER" id="PTHR43750:SF3">
    <property type="entry name" value="UDP-GLUCOSE 6-DEHYDROGENASE TUAD"/>
    <property type="match status" value="1"/>
</dbReference>
<dbReference type="Pfam" id="PF03720">
    <property type="entry name" value="UDPG_MGDP_dh_C"/>
    <property type="match status" value="1"/>
</dbReference>
<dbReference type="SUPFAM" id="SSF48179">
    <property type="entry name" value="6-phosphogluconate dehydrogenase C-terminal domain-like"/>
    <property type="match status" value="1"/>
</dbReference>
<dbReference type="GO" id="GO:0006065">
    <property type="term" value="P:UDP-glucuronate biosynthetic process"/>
    <property type="evidence" value="ECO:0007669"/>
    <property type="project" value="UniProtKB-UniPathway"/>
</dbReference>
<proteinExistence type="inferred from homology"/>
<organism evidence="12 13">
    <name type="scientific">Paenibacillus albiflavus</name>
    <dbReference type="NCBI Taxonomy" id="2545760"/>
    <lineage>
        <taxon>Bacteria</taxon>
        <taxon>Bacillati</taxon>
        <taxon>Bacillota</taxon>
        <taxon>Bacilli</taxon>
        <taxon>Bacillales</taxon>
        <taxon>Paenibacillaceae</taxon>
        <taxon>Paenibacillus</taxon>
    </lineage>
</organism>
<dbReference type="InterPro" id="IPR008927">
    <property type="entry name" value="6-PGluconate_DH-like_C_sf"/>
</dbReference>
<dbReference type="PANTHER" id="PTHR43750">
    <property type="entry name" value="UDP-GLUCOSE 6-DEHYDROGENASE TUAD"/>
    <property type="match status" value="1"/>
</dbReference>
<dbReference type="InterPro" id="IPR036220">
    <property type="entry name" value="UDP-Glc/GDP-Man_DH_C_sf"/>
</dbReference>
<feature type="binding site" evidence="9">
    <location>
        <position position="267"/>
    </location>
    <ligand>
        <name>substrate</name>
    </ligand>
</feature>
<feature type="binding site" evidence="9">
    <location>
        <position position="209"/>
    </location>
    <ligand>
        <name>substrate</name>
    </ligand>
</feature>
<feature type="binding site" evidence="10">
    <location>
        <position position="32"/>
    </location>
    <ligand>
        <name>NAD(+)</name>
        <dbReference type="ChEBI" id="CHEBI:57540"/>
    </ligand>
</feature>
<evidence type="ECO:0000256" key="6">
    <source>
        <dbReference type="ARBA" id="ARBA00047473"/>
    </source>
</evidence>
<sequence length="418" mass="46523">MKYSVSVFGLGFVGITTALAFAEKNHTVYGFDVDTKRTSLLKAGQLPFLEQGLDQALVRHINNKFMITDNAEDAVKNSDFVFLCVGTPSGERGEADLSYIFSAIEKFASVLHDGKHRVIVIKSTVPPSTTSERVIPHLKKMGLSPGDMFSVANNPEFLREGKCWDDAMHADRIVCGVEDRKGEDMLRSLYSDFDAPFFNVSLNTGEYIKYLSNTLLATMISYSNEMSKIADVIGDIQIKEAFEILHMDRRWGGSNMASYVFPGCGYGGYCLPKDTQAMYAASVSKGYEPMILKDVITINESMPQFMANKVMHVVNPSETLGILGLSFKPGSDDVRDSSSAKIIKLLLAAGYRNFIAYDPVANEAFDGQYHFSELEYCESLQSICEKSDALVLITAWQEFAGIDKKYPDKPFIDCRYFL</sequence>
<evidence type="ECO:0000313" key="13">
    <source>
        <dbReference type="Proteomes" id="UP000295418"/>
    </source>
</evidence>
<evidence type="ECO:0000256" key="3">
    <source>
        <dbReference type="ARBA" id="ARBA00012954"/>
    </source>
</evidence>
<dbReference type="NCBIfam" id="TIGR03026">
    <property type="entry name" value="NDP-sugDHase"/>
    <property type="match status" value="1"/>
</dbReference>
<feature type="binding site" evidence="9">
    <location>
        <begin position="259"/>
        <end position="263"/>
    </location>
    <ligand>
        <name>substrate</name>
    </ligand>
</feature>
<dbReference type="SUPFAM" id="SSF52413">
    <property type="entry name" value="UDP-glucose/GDP-mannose dehydrogenase C-terminal domain"/>
    <property type="match status" value="1"/>
</dbReference>
<dbReference type="InterPro" id="IPR014026">
    <property type="entry name" value="UDP-Glc/GDP-Man_DH_dimer"/>
</dbReference>
<comment type="caution">
    <text evidence="12">The sequence shown here is derived from an EMBL/GenBank/DDBJ whole genome shotgun (WGS) entry which is preliminary data.</text>
</comment>
<dbReference type="InterPro" id="IPR001732">
    <property type="entry name" value="UDP-Glc/GDP-Man_DH_N"/>
</dbReference>
<evidence type="ECO:0000256" key="7">
    <source>
        <dbReference type="PIRNR" id="PIRNR000124"/>
    </source>
</evidence>
<dbReference type="OrthoDB" id="9803238at2"/>
<feature type="binding site" evidence="10">
    <location>
        <position position="87"/>
    </location>
    <ligand>
        <name>NAD(+)</name>
        <dbReference type="ChEBI" id="CHEBI:57540"/>
    </ligand>
</feature>
<keyword evidence="4 7" id="KW-0560">Oxidoreductase</keyword>
<dbReference type="GO" id="GO:0051287">
    <property type="term" value="F:NAD binding"/>
    <property type="evidence" value="ECO:0007669"/>
    <property type="project" value="InterPro"/>
</dbReference>
<feature type="binding site" evidence="10">
    <location>
        <position position="160"/>
    </location>
    <ligand>
        <name>NAD(+)</name>
        <dbReference type="ChEBI" id="CHEBI:57540"/>
    </ligand>
</feature>
<evidence type="ECO:0000256" key="5">
    <source>
        <dbReference type="ARBA" id="ARBA00023027"/>
    </source>
</evidence>
<dbReference type="Gene3D" id="1.20.5.100">
    <property type="entry name" value="Cytochrome c1, transmembrane anchor, C-terminal"/>
    <property type="match status" value="1"/>
</dbReference>
<dbReference type="Gene3D" id="3.40.50.720">
    <property type="entry name" value="NAD(P)-binding Rossmann-like Domain"/>
    <property type="match status" value="2"/>
</dbReference>
<comment type="catalytic activity">
    <reaction evidence="6 7">
        <text>UDP-alpha-D-glucose + 2 NAD(+) + H2O = UDP-alpha-D-glucuronate + 2 NADH + 3 H(+)</text>
        <dbReference type="Rhea" id="RHEA:23596"/>
        <dbReference type="ChEBI" id="CHEBI:15377"/>
        <dbReference type="ChEBI" id="CHEBI:15378"/>
        <dbReference type="ChEBI" id="CHEBI:57540"/>
        <dbReference type="ChEBI" id="CHEBI:57945"/>
        <dbReference type="ChEBI" id="CHEBI:58052"/>
        <dbReference type="ChEBI" id="CHEBI:58885"/>
        <dbReference type="EC" id="1.1.1.22"/>
    </reaction>
</comment>
<name>A0A4R4EC05_9BACL</name>
<feature type="binding site" evidence="10">
    <location>
        <position position="37"/>
    </location>
    <ligand>
        <name>NAD(+)</name>
        <dbReference type="ChEBI" id="CHEBI:57540"/>
    </ligand>
</feature>
<dbReference type="Pfam" id="PF00984">
    <property type="entry name" value="UDPG_MGDP_dh"/>
    <property type="match status" value="1"/>
</dbReference>
<dbReference type="Pfam" id="PF03721">
    <property type="entry name" value="UDPG_MGDP_dh_N"/>
    <property type="match status" value="1"/>
</dbReference>
<dbReference type="PIRSF" id="PIRSF000124">
    <property type="entry name" value="UDPglc_GDPman_dh"/>
    <property type="match status" value="1"/>
</dbReference>
<feature type="binding site" evidence="9">
    <location>
        <begin position="157"/>
        <end position="160"/>
    </location>
    <ligand>
        <name>substrate</name>
    </ligand>
</feature>
<feature type="active site" description="Nucleophile" evidence="8">
    <location>
        <position position="270"/>
    </location>
</feature>
<feature type="binding site" evidence="10">
    <location>
        <position position="273"/>
    </location>
    <ligand>
        <name>NAD(+)</name>
        <dbReference type="ChEBI" id="CHEBI:57540"/>
    </ligand>
</feature>
<evidence type="ECO:0000256" key="1">
    <source>
        <dbReference type="ARBA" id="ARBA00004701"/>
    </source>
</evidence>
<accession>A0A4R4EC05</accession>
<evidence type="ECO:0000259" key="11">
    <source>
        <dbReference type="SMART" id="SM00984"/>
    </source>
</evidence>
<evidence type="ECO:0000256" key="4">
    <source>
        <dbReference type="ARBA" id="ARBA00023002"/>
    </source>
</evidence>
<dbReference type="GO" id="GO:0003979">
    <property type="term" value="F:UDP-glucose 6-dehydrogenase activity"/>
    <property type="evidence" value="ECO:0007669"/>
    <property type="project" value="UniProtKB-EC"/>
</dbReference>
<evidence type="ECO:0000256" key="2">
    <source>
        <dbReference type="ARBA" id="ARBA00006601"/>
    </source>
</evidence>
<keyword evidence="5 7" id="KW-0520">NAD</keyword>
<comment type="pathway">
    <text evidence="1">Nucleotide-sugar biosynthesis; UDP-alpha-D-glucuronate biosynthesis; UDP-alpha-D-glucuronate from UDP-alpha-D-glucose: step 1/1.</text>
</comment>
<dbReference type="GO" id="GO:0000271">
    <property type="term" value="P:polysaccharide biosynthetic process"/>
    <property type="evidence" value="ECO:0007669"/>
    <property type="project" value="InterPro"/>
</dbReference>
<dbReference type="EC" id="1.1.1.22" evidence="3 7"/>
<dbReference type="InterPro" id="IPR028357">
    <property type="entry name" value="UDPglc_DH_bac"/>
</dbReference>
<dbReference type="Proteomes" id="UP000295418">
    <property type="component" value="Unassembled WGS sequence"/>
</dbReference>
<dbReference type="PIRSF" id="PIRSF500134">
    <property type="entry name" value="UDPglc_DH_bac"/>
    <property type="match status" value="1"/>
</dbReference>